<dbReference type="KEGG" id="jcu:105646421"/>
<dbReference type="SMART" id="SM00340">
    <property type="entry name" value="HALZ"/>
    <property type="match status" value="1"/>
</dbReference>
<evidence type="ECO:0000256" key="10">
    <source>
        <dbReference type="SAM" id="Coils"/>
    </source>
</evidence>
<gene>
    <name evidence="13" type="ORF">JCGZ_25478</name>
</gene>
<comment type="subcellular location">
    <subcellularLocation>
        <location evidence="1 8 9">Nucleus</location>
    </subcellularLocation>
</comment>
<evidence type="ECO:0000256" key="6">
    <source>
        <dbReference type="ARBA" id="ARBA00023163"/>
    </source>
</evidence>
<dbReference type="PANTHER" id="PTHR45714:SF72">
    <property type="entry name" value="HOMEOBOX-LEUCINE ZIPPER PROTEIN HOX26-RELATED"/>
    <property type="match status" value="1"/>
</dbReference>
<dbReference type="PANTHER" id="PTHR45714">
    <property type="entry name" value="HOMEOBOX-LEUCINE ZIPPER PROTEIN HAT14"/>
    <property type="match status" value="1"/>
</dbReference>
<dbReference type="InterPro" id="IPR050762">
    <property type="entry name" value="HD-ZIP_Homeobox_LZ_Class_II"/>
</dbReference>
<evidence type="ECO:0000256" key="5">
    <source>
        <dbReference type="ARBA" id="ARBA00023155"/>
    </source>
</evidence>
<accession>A0A067JXN2</accession>
<keyword evidence="10" id="KW-0175">Coiled coil</keyword>
<dbReference type="Gene3D" id="1.10.10.60">
    <property type="entry name" value="Homeodomain-like"/>
    <property type="match status" value="1"/>
</dbReference>
<keyword evidence="14" id="KW-1185">Reference proteome</keyword>
<feature type="coiled-coil region" evidence="10">
    <location>
        <begin position="159"/>
        <end position="186"/>
    </location>
</feature>
<evidence type="ECO:0000256" key="3">
    <source>
        <dbReference type="ARBA" id="ARBA00023015"/>
    </source>
</evidence>
<evidence type="ECO:0000256" key="8">
    <source>
        <dbReference type="PROSITE-ProRule" id="PRU00108"/>
    </source>
</evidence>
<keyword evidence="4 8" id="KW-0238">DNA-binding</keyword>
<dbReference type="InterPro" id="IPR001356">
    <property type="entry name" value="HD"/>
</dbReference>
<dbReference type="OrthoDB" id="6159439at2759"/>
<dbReference type="CDD" id="cd00086">
    <property type="entry name" value="homeodomain"/>
    <property type="match status" value="1"/>
</dbReference>
<dbReference type="PROSITE" id="PS50071">
    <property type="entry name" value="HOMEOBOX_2"/>
    <property type="match status" value="1"/>
</dbReference>
<dbReference type="InterPro" id="IPR009057">
    <property type="entry name" value="Homeodomain-like_sf"/>
</dbReference>
<dbReference type="SUPFAM" id="SSF46689">
    <property type="entry name" value="Homeodomain-like"/>
    <property type="match status" value="1"/>
</dbReference>
<evidence type="ECO:0000256" key="4">
    <source>
        <dbReference type="ARBA" id="ARBA00023125"/>
    </source>
</evidence>
<feature type="DNA-binding region" description="Homeobox" evidence="8">
    <location>
        <begin position="95"/>
        <end position="154"/>
    </location>
</feature>
<dbReference type="Pfam" id="PF02183">
    <property type="entry name" value="HALZ"/>
    <property type="match status" value="1"/>
</dbReference>
<dbReference type="SMART" id="SM00389">
    <property type="entry name" value="HOX"/>
    <property type="match status" value="1"/>
</dbReference>
<feature type="domain" description="Homeobox" evidence="12">
    <location>
        <begin position="93"/>
        <end position="153"/>
    </location>
</feature>
<dbReference type="GO" id="GO:0005634">
    <property type="term" value="C:nucleus"/>
    <property type="evidence" value="ECO:0007669"/>
    <property type="project" value="UniProtKB-SubCell"/>
</dbReference>
<keyword evidence="5 8" id="KW-0371">Homeobox</keyword>
<dbReference type="InterPro" id="IPR003106">
    <property type="entry name" value="Leu_zip_homeo"/>
</dbReference>
<dbReference type="InterPro" id="IPR017970">
    <property type="entry name" value="Homeobox_CS"/>
</dbReference>
<dbReference type="GO" id="GO:0043565">
    <property type="term" value="F:sequence-specific DNA binding"/>
    <property type="evidence" value="ECO:0007669"/>
    <property type="project" value="InterPro"/>
</dbReference>
<keyword evidence="7 8" id="KW-0539">Nucleus</keyword>
<feature type="compositionally biased region" description="Acidic residues" evidence="11">
    <location>
        <begin position="57"/>
        <end position="67"/>
    </location>
</feature>
<evidence type="ECO:0000256" key="7">
    <source>
        <dbReference type="ARBA" id="ARBA00023242"/>
    </source>
</evidence>
<evidence type="ECO:0000256" key="1">
    <source>
        <dbReference type="ARBA" id="ARBA00004123"/>
    </source>
</evidence>
<keyword evidence="3" id="KW-0805">Transcription regulation</keyword>
<protein>
    <recommendedName>
        <fullName evidence="12">Homeobox domain-containing protein</fullName>
    </recommendedName>
</protein>
<comment type="similarity">
    <text evidence="2">Belongs to the HD-ZIP homeobox family. Class II subfamily.</text>
</comment>
<dbReference type="AlphaFoldDB" id="A0A067JXN2"/>
<name>A0A067JXN2_JATCU</name>
<evidence type="ECO:0000256" key="11">
    <source>
        <dbReference type="SAM" id="MobiDB-lite"/>
    </source>
</evidence>
<dbReference type="PROSITE" id="PS00027">
    <property type="entry name" value="HOMEOBOX_1"/>
    <property type="match status" value="1"/>
</dbReference>
<sequence>MEGQNPQEEYCNTELGLTLGLNGNIPKGQDRNNCKHSSTKSGLCLDLSFNLCPKEEKEDEEEEEEEEKSIGARQGHEEHANNKRIDFVNVDNISISRKKLRLTKDQSALLEDSFKVHTTLNPVQKHALAEQLNLTARQVEVWFQNRRARTKLKQTEVDCEFLKKCCESLSEENTRLKKEVQELQYLKSIGTSSQLCLHFPMCPSCEKTAAFGLGCGPLHQ</sequence>
<evidence type="ECO:0000313" key="14">
    <source>
        <dbReference type="Proteomes" id="UP000027138"/>
    </source>
</evidence>
<dbReference type="GO" id="GO:0000981">
    <property type="term" value="F:DNA-binding transcription factor activity, RNA polymerase II-specific"/>
    <property type="evidence" value="ECO:0007669"/>
    <property type="project" value="InterPro"/>
</dbReference>
<dbReference type="EMBL" id="KK915073">
    <property type="protein sequence ID" value="KDP24750.1"/>
    <property type="molecule type" value="Genomic_DNA"/>
</dbReference>
<proteinExistence type="inferred from homology"/>
<keyword evidence="6" id="KW-0804">Transcription</keyword>
<dbReference type="Pfam" id="PF00046">
    <property type="entry name" value="Homeodomain"/>
    <property type="match status" value="1"/>
</dbReference>
<evidence type="ECO:0000256" key="2">
    <source>
        <dbReference type="ARBA" id="ARBA00006074"/>
    </source>
</evidence>
<reference evidence="13 14" key="1">
    <citation type="journal article" date="2014" name="PLoS ONE">
        <title>Global Analysis of Gene Expression Profiles in Physic Nut (Jatropha curcas L.) Seedlings Exposed to Salt Stress.</title>
        <authorList>
            <person name="Zhang L."/>
            <person name="Zhang C."/>
            <person name="Wu P."/>
            <person name="Chen Y."/>
            <person name="Li M."/>
            <person name="Jiang H."/>
            <person name="Wu G."/>
        </authorList>
    </citation>
    <scope>NUCLEOTIDE SEQUENCE [LARGE SCALE GENOMIC DNA]</scope>
    <source>
        <strain evidence="14">cv. GZQX0401</strain>
        <tissue evidence="13">Young leaves</tissue>
    </source>
</reference>
<dbReference type="Proteomes" id="UP000027138">
    <property type="component" value="Unassembled WGS sequence"/>
</dbReference>
<evidence type="ECO:0000256" key="9">
    <source>
        <dbReference type="RuleBase" id="RU000682"/>
    </source>
</evidence>
<feature type="region of interest" description="Disordered" evidence="11">
    <location>
        <begin position="55"/>
        <end position="78"/>
    </location>
</feature>
<organism evidence="13 14">
    <name type="scientific">Jatropha curcas</name>
    <name type="common">Barbados nut</name>
    <dbReference type="NCBI Taxonomy" id="180498"/>
    <lineage>
        <taxon>Eukaryota</taxon>
        <taxon>Viridiplantae</taxon>
        <taxon>Streptophyta</taxon>
        <taxon>Embryophyta</taxon>
        <taxon>Tracheophyta</taxon>
        <taxon>Spermatophyta</taxon>
        <taxon>Magnoliopsida</taxon>
        <taxon>eudicotyledons</taxon>
        <taxon>Gunneridae</taxon>
        <taxon>Pentapetalae</taxon>
        <taxon>rosids</taxon>
        <taxon>fabids</taxon>
        <taxon>Malpighiales</taxon>
        <taxon>Euphorbiaceae</taxon>
        <taxon>Crotonoideae</taxon>
        <taxon>Jatropheae</taxon>
        <taxon>Jatropha</taxon>
    </lineage>
</organism>
<evidence type="ECO:0000313" key="13">
    <source>
        <dbReference type="EMBL" id="KDP24750.1"/>
    </source>
</evidence>
<feature type="compositionally biased region" description="Basic and acidic residues" evidence="11">
    <location>
        <begin position="68"/>
        <end position="78"/>
    </location>
</feature>
<evidence type="ECO:0000259" key="12">
    <source>
        <dbReference type="PROSITE" id="PS50071"/>
    </source>
</evidence>